<organism evidence="1 2">
    <name type="scientific">Planctomyces bekefii</name>
    <dbReference type="NCBI Taxonomy" id="1653850"/>
    <lineage>
        <taxon>Bacteria</taxon>
        <taxon>Pseudomonadati</taxon>
        <taxon>Planctomycetota</taxon>
        <taxon>Planctomycetia</taxon>
        <taxon>Planctomycetales</taxon>
        <taxon>Planctomycetaceae</taxon>
        <taxon>Planctomyces</taxon>
    </lineage>
</organism>
<sequence>MTVWSVGVWCEVAAAVLAVVGSEFMSV</sequence>
<keyword evidence="2" id="KW-1185">Reference proteome</keyword>
<dbReference type="EMBL" id="SRHE01000584">
    <property type="protein sequence ID" value="TWW08608.1"/>
    <property type="molecule type" value="Genomic_DNA"/>
</dbReference>
<reference evidence="1 2" key="1">
    <citation type="submission" date="2019-08" db="EMBL/GenBank/DDBJ databases">
        <title>100 year-old enigma solved: identification of Planctomyces bekefii, the type genus and species of the phylum Planctomycetes.</title>
        <authorList>
            <person name="Svetlana D.N."/>
            <person name="Overmann J."/>
        </authorList>
    </citation>
    <scope>NUCLEOTIDE SEQUENCE [LARGE SCALE GENOMIC DNA]</scope>
    <source>
        <strain evidence="1">Phe10_nw2017</strain>
    </source>
</reference>
<name>A0A5C6M1W0_9PLAN</name>
<evidence type="ECO:0000313" key="2">
    <source>
        <dbReference type="Proteomes" id="UP000321083"/>
    </source>
</evidence>
<dbReference type="AlphaFoldDB" id="A0A5C6M1W0"/>
<proteinExistence type="predicted"/>
<dbReference type="Proteomes" id="UP000321083">
    <property type="component" value="Unassembled WGS sequence"/>
</dbReference>
<reference evidence="1 2" key="2">
    <citation type="submission" date="2019-08" db="EMBL/GenBank/DDBJ databases">
        <authorList>
            <person name="Henke P."/>
        </authorList>
    </citation>
    <scope>NUCLEOTIDE SEQUENCE [LARGE SCALE GENOMIC DNA]</scope>
    <source>
        <strain evidence="1">Phe10_nw2017</strain>
    </source>
</reference>
<accession>A0A5C6M1W0</accession>
<evidence type="ECO:0000313" key="1">
    <source>
        <dbReference type="EMBL" id="TWW08608.1"/>
    </source>
</evidence>
<comment type="caution">
    <text evidence="1">The sequence shown here is derived from an EMBL/GenBank/DDBJ whole genome shotgun (WGS) entry which is preliminary data.</text>
</comment>
<protein>
    <submittedName>
        <fullName evidence="1">Uncharacterized protein</fullName>
    </submittedName>
</protein>
<feature type="non-terminal residue" evidence="1">
    <location>
        <position position="27"/>
    </location>
</feature>
<gene>
    <name evidence="1" type="ORF">E3A20_22660</name>
</gene>